<proteinExistence type="predicted"/>
<dbReference type="Proteomes" id="UP000887576">
    <property type="component" value="Unplaced"/>
</dbReference>
<protein>
    <submittedName>
        <fullName evidence="2">CC2D2A N-terminal C2 domain-containing protein</fullName>
    </submittedName>
</protein>
<accession>A0AC34R1M6</accession>
<sequence>MLTTFGRKKLENQVEAPFDVLQTVFSAASQRDFSVFLQREGSNFENAKDAIDKLRTIVTDRPLREIKLPEIHEQWQQFFEDLPFFFIENLDERKPLKNKIQVLIFFNEILVCKTLAVPLQSDFSVQFGKVYQLRIYEPPNEIFLMIREFQPVKGWVEISRVFLPLPSSVEDQHSDLEQAEFASEIVVEKTTKYLGCGMANKESPHLNGKVFYNLKWKEKVGQTNQKVPSRRKKEEDVDLPFQLIPPELRLVSDEEFASDARLDALTKRFARSTANLPERVDKGLMHVLVEAEFQGNKSQTLTVSGKNANWQQTLTLNIEMSSNGQLDLRTVVDHLELNIYDQQIRKLPHDNREPNTVHEQLEKRWLGTCSIPFSTIYSFGKVNGVVAIKEPLFSNEYKLFKHRAFLKVMITLDPPIIPPNFSNYDNFLPYESSEILAECQRFMTKNSQLFPDRRFVCLVNDTSGKRLLATRFLRKILPPQHVHEMLSNSGNIRAAIQLAAHMVSCIPFVADPVMFPGVCDLWTTAEQLLAIGSGDEEEHAILLVCWLMFLNVSAVLILGHGLPEGSKAAYILVQTESDSFLVNPSDGNVYSLNDSMCPLIS</sequence>
<evidence type="ECO:0000313" key="2">
    <source>
        <dbReference type="WBParaSite" id="JU765_v2.g2579.t1"/>
    </source>
</evidence>
<organism evidence="1 2">
    <name type="scientific">Panagrolaimus sp. JU765</name>
    <dbReference type="NCBI Taxonomy" id="591449"/>
    <lineage>
        <taxon>Eukaryota</taxon>
        <taxon>Metazoa</taxon>
        <taxon>Ecdysozoa</taxon>
        <taxon>Nematoda</taxon>
        <taxon>Chromadorea</taxon>
        <taxon>Rhabditida</taxon>
        <taxon>Tylenchina</taxon>
        <taxon>Panagrolaimomorpha</taxon>
        <taxon>Panagrolaimoidea</taxon>
        <taxon>Panagrolaimidae</taxon>
        <taxon>Panagrolaimus</taxon>
    </lineage>
</organism>
<evidence type="ECO:0000313" key="1">
    <source>
        <dbReference type="Proteomes" id="UP000887576"/>
    </source>
</evidence>
<dbReference type="WBParaSite" id="JU765_v2.g2579.t1">
    <property type="protein sequence ID" value="JU765_v2.g2579.t1"/>
    <property type="gene ID" value="JU765_v2.g2579"/>
</dbReference>
<reference evidence="2" key="1">
    <citation type="submission" date="2022-11" db="UniProtKB">
        <authorList>
            <consortium name="WormBaseParasite"/>
        </authorList>
    </citation>
    <scope>IDENTIFICATION</scope>
</reference>
<name>A0AC34R1M6_9BILA</name>